<protein>
    <submittedName>
        <fullName evidence="2">Uncharacterized protein</fullName>
    </submittedName>
</protein>
<reference evidence="2 3" key="1">
    <citation type="submission" date="2016-10" db="EMBL/GenBank/DDBJ databases">
        <title>The genome sequence of Colletotrichum fioriniae PJ7.</title>
        <authorList>
            <person name="Baroncelli R."/>
        </authorList>
    </citation>
    <scope>NUCLEOTIDE SEQUENCE [LARGE SCALE GENOMIC DNA]</scope>
    <source>
        <strain evidence="2 3">IMI 309622</strain>
    </source>
</reference>
<feature type="region of interest" description="Disordered" evidence="1">
    <location>
        <begin position="33"/>
        <end position="58"/>
    </location>
</feature>
<dbReference type="GeneID" id="85337436"/>
<dbReference type="Proteomes" id="UP001240678">
    <property type="component" value="Unassembled WGS sequence"/>
</dbReference>
<proteinExistence type="predicted"/>
<accession>A0AAJ0E3F5</accession>
<sequence length="191" mass="21149">MLHPALLIPLHQTDVHRLARIYCISTAPAIRLTGDQKSNPSYPPNNGTNPPTSSNRTRLLRSISRSPTTTSKAQQTRPRPLLQISTTRLLQQGSNHQETANPLAHPLDLLRHTLPPFSLPQLPKSSLVNQGSLLEAVFIERQFSNETTGCISWSACLRQRSDSVTPLPTCLFVAFHQETQTKSDTASGRRS</sequence>
<dbReference type="RefSeq" id="XP_060315661.1">
    <property type="nucleotide sequence ID" value="XM_060453889.1"/>
</dbReference>
<comment type="caution">
    <text evidence="2">The sequence shown here is derived from an EMBL/GenBank/DDBJ whole genome shotgun (WGS) entry which is preliminary data.</text>
</comment>
<gene>
    <name evidence="2" type="ORF">CCOS01_05712</name>
</gene>
<evidence type="ECO:0000256" key="1">
    <source>
        <dbReference type="SAM" id="MobiDB-lite"/>
    </source>
</evidence>
<keyword evidence="3" id="KW-1185">Reference proteome</keyword>
<feature type="compositionally biased region" description="Low complexity" evidence="1">
    <location>
        <begin position="38"/>
        <end position="55"/>
    </location>
</feature>
<dbReference type="EMBL" id="MOOE01000005">
    <property type="protein sequence ID" value="KAK1530609.1"/>
    <property type="molecule type" value="Genomic_DNA"/>
</dbReference>
<evidence type="ECO:0000313" key="3">
    <source>
        <dbReference type="Proteomes" id="UP001240678"/>
    </source>
</evidence>
<organism evidence="2 3">
    <name type="scientific">Colletotrichum costaricense</name>
    <dbReference type="NCBI Taxonomy" id="1209916"/>
    <lineage>
        <taxon>Eukaryota</taxon>
        <taxon>Fungi</taxon>
        <taxon>Dikarya</taxon>
        <taxon>Ascomycota</taxon>
        <taxon>Pezizomycotina</taxon>
        <taxon>Sordariomycetes</taxon>
        <taxon>Hypocreomycetidae</taxon>
        <taxon>Glomerellales</taxon>
        <taxon>Glomerellaceae</taxon>
        <taxon>Colletotrichum</taxon>
        <taxon>Colletotrichum acutatum species complex</taxon>
    </lineage>
</organism>
<dbReference type="AlphaFoldDB" id="A0AAJ0E3F5"/>
<name>A0AAJ0E3F5_9PEZI</name>
<evidence type="ECO:0000313" key="2">
    <source>
        <dbReference type="EMBL" id="KAK1530609.1"/>
    </source>
</evidence>